<dbReference type="EMBL" id="FOVP01000002">
    <property type="protein sequence ID" value="SFN44654.1"/>
    <property type="molecule type" value="Genomic_DNA"/>
</dbReference>
<dbReference type="Pfam" id="PF08242">
    <property type="entry name" value="Methyltransf_12"/>
    <property type="match status" value="1"/>
</dbReference>
<dbReference type="STRING" id="1005928.SAMN04487859_102257"/>
<keyword evidence="2" id="KW-0489">Methyltransferase</keyword>
<proteinExistence type="predicted"/>
<dbReference type="SUPFAM" id="SSF53335">
    <property type="entry name" value="S-adenosyl-L-methionine-dependent methyltransferases"/>
    <property type="match status" value="1"/>
</dbReference>
<evidence type="ECO:0000313" key="2">
    <source>
        <dbReference type="EMBL" id="SFN44654.1"/>
    </source>
</evidence>
<organism evidence="2 3">
    <name type="scientific">Roseovarius lutimaris</name>
    <dbReference type="NCBI Taxonomy" id="1005928"/>
    <lineage>
        <taxon>Bacteria</taxon>
        <taxon>Pseudomonadati</taxon>
        <taxon>Pseudomonadota</taxon>
        <taxon>Alphaproteobacteria</taxon>
        <taxon>Rhodobacterales</taxon>
        <taxon>Roseobacteraceae</taxon>
        <taxon>Roseovarius</taxon>
    </lineage>
</organism>
<sequence length="391" mass="44517">MNGLITNLQISTHSRRCVEDYLTSLGISPENFHGKIADQDEMFHKAIAVKHPVDFAYFKYIESGRRTHDVMEQFYQHYFGGPHQIGSVLEFASGHGRATRFMIQSIPADRVWVSDIYSDAMSFQESYLKVNTIQSVEHPDKFECDRKFDLITAMSLFTHLPEDIFGKWLAKLGSLLEKDGVLVVTAREAETVTGTRNIDGIEERGIVYELRSESSSLSTDIYGLTTVTDEFMRRMIAEFISPKANIHVFRRGLYLNQDVYAISLRDPVAFTPLDLKRPPTGGRAPQWISVNSGREFQIFGWVVDMNVGHEIVAVDVYIDNVRFGQAEFHPYRNTDFAKHFPGFENEPKSWSVRLPADLLRPESIVKFRVKCDTGASIEYYAPPADLLHTAS</sequence>
<gene>
    <name evidence="2" type="ORF">SAMN04487859_102257</name>
</gene>
<feature type="domain" description="Methyltransferase type 12" evidence="1">
    <location>
        <begin position="89"/>
        <end position="182"/>
    </location>
</feature>
<dbReference type="RefSeq" id="WP_092834083.1">
    <property type="nucleotide sequence ID" value="NZ_FOVP01000002.1"/>
</dbReference>
<keyword evidence="3" id="KW-1185">Reference proteome</keyword>
<evidence type="ECO:0000313" key="3">
    <source>
        <dbReference type="Proteomes" id="UP000198599"/>
    </source>
</evidence>
<dbReference type="Gene3D" id="3.40.50.150">
    <property type="entry name" value="Vaccinia Virus protein VP39"/>
    <property type="match status" value="1"/>
</dbReference>
<keyword evidence="2" id="KW-0808">Transferase</keyword>
<dbReference type="CDD" id="cd02440">
    <property type="entry name" value="AdoMet_MTases"/>
    <property type="match status" value="1"/>
</dbReference>
<dbReference type="Proteomes" id="UP000198599">
    <property type="component" value="Unassembled WGS sequence"/>
</dbReference>
<accession>A0A1I4Z2Z8</accession>
<dbReference type="InterPro" id="IPR013217">
    <property type="entry name" value="Methyltransf_12"/>
</dbReference>
<dbReference type="GO" id="GO:0008168">
    <property type="term" value="F:methyltransferase activity"/>
    <property type="evidence" value="ECO:0007669"/>
    <property type="project" value="UniProtKB-KW"/>
</dbReference>
<reference evidence="3" key="1">
    <citation type="submission" date="2016-10" db="EMBL/GenBank/DDBJ databases">
        <authorList>
            <person name="Varghese N."/>
            <person name="Submissions S."/>
        </authorList>
    </citation>
    <scope>NUCLEOTIDE SEQUENCE [LARGE SCALE GENOMIC DNA]</scope>
    <source>
        <strain evidence="3">DSM 28463</strain>
    </source>
</reference>
<dbReference type="OrthoDB" id="4014363at2"/>
<dbReference type="AlphaFoldDB" id="A0A1I4Z2Z8"/>
<evidence type="ECO:0000259" key="1">
    <source>
        <dbReference type="Pfam" id="PF08242"/>
    </source>
</evidence>
<dbReference type="GO" id="GO:0032259">
    <property type="term" value="P:methylation"/>
    <property type="evidence" value="ECO:0007669"/>
    <property type="project" value="UniProtKB-KW"/>
</dbReference>
<dbReference type="InterPro" id="IPR029063">
    <property type="entry name" value="SAM-dependent_MTases_sf"/>
</dbReference>
<name>A0A1I4Z2Z8_9RHOB</name>
<protein>
    <submittedName>
        <fullName evidence="2">Methyltransferase domain-containing protein</fullName>
    </submittedName>
</protein>